<dbReference type="KEGG" id="bly:A2T55_02110"/>
<protein>
    <submittedName>
        <fullName evidence="1">Uncharacterized protein</fullName>
    </submittedName>
</protein>
<sequence length="113" mass="13029">MYEEEIDRFYDRHGITPECDTGWFPIIFNLDDKITAIDPNYKAEQVKEKFGALRFYYDTMTVSSDDWVAIDELVDSAEELSRATCEVCGATDSTVSQRTQNRWIKTLCETHAG</sequence>
<dbReference type="EMBL" id="CP014869">
    <property type="protein sequence ID" value="AMT92739.1"/>
    <property type="molecule type" value="Genomic_DNA"/>
</dbReference>
<gene>
    <name evidence="1" type="ORF">A2T55_02110</name>
</gene>
<reference evidence="2" key="1">
    <citation type="submission" date="2016-03" db="EMBL/GenBank/DDBJ databases">
        <authorList>
            <person name="Ploux O."/>
        </authorList>
    </citation>
    <scope>NUCLEOTIDE SEQUENCE [LARGE SCALE GENOMIC DNA]</scope>
    <source>
        <strain evidence="2">BS258</strain>
    </source>
</reference>
<organism evidence="1 2">
    <name type="scientific">Brevibacterium linens</name>
    <dbReference type="NCBI Taxonomy" id="1703"/>
    <lineage>
        <taxon>Bacteria</taxon>
        <taxon>Bacillati</taxon>
        <taxon>Actinomycetota</taxon>
        <taxon>Actinomycetes</taxon>
        <taxon>Micrococcales</taxon>
        <taxon>Brevibacteriaceae</taxon>
        <taxon>Brevibacterium</taxon>
    </lineage>
</organism>
<evidence type="ECO:0000313" key="2">
    <source>
        <dbReference type="Proteomes" id="UP000075950"/>
    </source>
</evidence>
<accession>A0A144M6X8</accession>
<dbReference type="AlphaFoldDB" id="A0A144M6X8"/>
<evidence type="ECO:0000313" key="1">
    <source>
        <dbReference type="EMBL" id="AMT92739.1"/>
    </source>
</evidence>
<name>A0A144M6X8_BRELN</name>
<dbReference type="RefSeq" id="WP_062860610.1">
    <property type="nucleotide sequence ID" value="NZ_CP014869.1"/>
</dbReference>
<dbReference type="Proteomes" id="UP000075950">
    <property type="component" value="Chromosome"/>
</dbReference>
<proteinExistence type="predicted"/>